<dbReference type="HOGENOM" id="CLU_161289_1_0_6"/>
<dbReference type="Proteomes" id="UP000034085">
    <property type="component" value="Chromosome"/>
</dbReference>
<dbReference type="KEGG" id="cama:F384_03955"/>
<dbReference type="OrthoDB" id="6478907at2"/>
<keyword evidence="2" id="KW-1133">Transmembrane helix</keyword>
<dbReference type="AlphaFoldDB" id="A0A0F6TTJ5"/>
<evidence type="ECO:0008006" key="5">
    <source>
        <dbReference type="Google" id="ProtNLM"/>
    </source>
</evidence>
<organism evidence="3 4">
    <name type="scientific">Citrobacter amalonaticus Y19</name>
    <dbReference type="NCBI Taxonomy" id="1261127"/>
    <lineage>
        <taxon>Bacteria</taxon>
        <taxon>Pseudomonadati</taxon>
        <taxon>Pseudomonadota</taxon>
        <taxon>Gammaproteobacteria</taxon>
        <taxon>Enterobacterales</taxon>
        <taxon>Enterobacteriaceae</taxon>
        <taxon>Citrobacter</taxon>
    </lineage>
</organism>
<gene>
    <name evidence="3" type="ORF">F384_03955</name>
</gene>
<sequence>MRTTGALPKSVLILEIVGMVLLALALLSLNHYLTLPAPFNTSLAVVIMLFLGVLLMIPAALAFAWQVAQRLAPQLMKPPADSSHSDREKKNDSNH</sequence>
<dbReference type="EMBL" id="CP011132">
    <property type="protein sequence ID" value="AKE58356.1"/>
    <property type="molecule type" value="Genomic_DNA"/>
</dbReference>
<dbReference type="Pfam" id="PF07214">
    <property type="entry name" value="DUF1418"/>
    <property type="match status" value="1"/>
</dbReference>
<dbReference type="RefSeq" id="WP_046477796.1">
    <property type="nucleotide sequence ID" value="NZ_CP011132.1"/>
</dbReference>
<feature type="transmembrane region" description="Helical" evidence="2">
    <location>
        <begin position="12"/>
        <end position="33"/>
    </location>
</feature>
<accession>A0A0F6TTJ5</accession>
<feature type="compositionally biased region" description="Basic and acidic residues" evidence="1">
    <location>
        <begin position="83"/>
        <end position="95"/>
    </location>
</feature>
<name>A0A0F6TTJ5_CITAM</name>
<feature type="region of interest" description="Disordered" evidence="1">
    <location>
        <begin position="76"/>
        <end position="95"/>
    </location>
</feature>
<evidence type="ECO:0000313" key="4">
    <source>
        <dbReference type="Proteomes" id="UP000034085"/>
    </source>
</evidence>
<evidence type="ECO:0000313" key="3">
    <source>
        <dbReference type="EMBL" id="AKE58356.1"/>
    </source>
</evidence>
<feature type="transmembrane region" description="Helical" evidence="2">
    <location>
        <begin position="45"/>
        <end position="68"/>
    </location>
</feature>
<proteinExistence type="predicted"/>
<protein>
    <recommendedName>
        <fullName evidence="5">Inner membrane protein</fullName>
    </recommendedName>
</protein>
<reference evidence="3 4" key="1">
    <citation type="journal article" date="2013" name="Appl. Microbiol. Biotechnol.">
        <title>Glycerol assimilation and production of 1,3-propanediol by Citrobacter amalonaticus Y19.</title>
        <authorList>
            <person name="Ainala S.K."/>
            <person name="Ashok S."/>
            <person name="Ko Y."/>
            <person name="Park S."/>
        </authorList>
    </citation>
    <scope>NUCLEOTIDE SEQUENCE [LARGE SCALE GENOMIC DNA]</scope>
    <source>
        <strain evidence="3 4">Y19</strain>
    </source>
</reference>
<dbReference type="NCBIfam" id="NF007884">
    <property type="entry name" value="PRK10591.1-2"/>
    <property type="match status" value="1"/>
</dbReference>
<dbReference type="InterPro" id="IPR010815">
    <property type="entry name" value="DUF1418"/>
</dbReference>
<evidence type="ECO:0000256" key="1">
    <source>
        <dbReference type="SAM" id="MobiDB-lite"/>
    </source>
</evidence>
<evidence type="ECO:0000256" key="2">
    <source>
        <dbReference type="SAM" id="Phobius"/>
    </source>
</evidence>
<keyword evidence="2" id="KW-0472">Membrane</keyword>
<dbReference type="PATRIC" id="fig|1261127.3.peg.810"/>
<keyword evidence="2" id="KW-0812">Transmembrane</keyword>